<accession>A0A1C5ADE7</accession>
<dbReference type="RefSeq" id="WP_074476978.1">
    <property type="nucleotide sequence ID" value="NZ_FMCT01000012.1"/>
</dbReference>
<name>A0A1C5ADE7_9ACTN</name>
<reference evidence="2" key="1">
    <citation type="submission" date="2016-06" db="EMBL/GenBank/DDBJ databases">
        <authorList>
            <person name="Varghese N."/>
            <person name="Submissions Spin"/>
        </authorList>
    </citation>
    <scope>NUCLEOTIDE SEQUENCE [LARGE SCALE GENOMIC DNA]</scope>
    <source>
        <strain evidence="2">DSM 43168</strain>
    </source>
</reference>
<dbReference type="EMBL" id="FMCT01000012">
    <property type="protein sequence ID" value="SCF43189.1"/>
    <property type="molecule type" value="Genomic_DNA"/>
</dbReference>
<sequence length="254" mass="28917">MNADQSLWDYDYLLELSRIKPDMTPDDIADHVLSSATKAQLRQYAAEHISDFVARMRRADAREAEQEATRFLGEDPGPSRQEALYEQWLANPEKHWHISNHRVREGFKRWAGDRFAAWHAAALRAVKTMQETDPGALHMFEGDWYPGGVMAHDRMRRREAFEEDLRIYTETISRDVRLETTRELLASFFALGDGRQVSWGDATVADHRQRIELLVRGMAGTAETAARHAAAIRMIEEAGVSRLGDLLDSPGRAA</sequence>
<evidence type="ECO:0000313" key="1">
    <source>
        <dbReference type="EMBL" id="SCF43189.1"/>
    </source>
</evidence>
<dbReference type="Proteomes" id="UP000183585">
    <property type="component" value="Unassembled WGS sequence"/>
</dbReference>
<gene>
    <name evidence="1" type="ORF">GA0070563_112201</name>
</gene>
<protein>
    <submittedName>
        <fullName evidence="1">Uncharacterized protein</fullName>
    </submittedName>
</protein>
<keyword evidence="2" id="KW-1185">Reference proteome</keyword>
<dbReference type="AlphaFoldDB" id="A0A1C5ADE7"/>
<evidence type="ECO:0000313" key="2">
    <source>
        <dbReference type="Proteomes" id="UP000183585"/>
    </source>
</evidence>
<organism evidence="1 2">
    <name type="scientific">Micromonospora carbonacea</name>
    <dbReference type="NCBI Taxonomy" id="47853"/>
    <lineage>
        <taxon>Bacteria</taxon>
        <taxon>Bacillati</taxon>
        <taxon>Actinomycetota</taxon>
        <taxon>Actinomycetes</taxon>
        <taxon>Micromonosporales</taxon>
        <taxon>Micromonosporaceae</taxon>
        <taxon>Micromonospora</taxon>
    </lineage>
</organism>
<proteinExistence type="predicted"/>